<dbReference type="Gene3D" id="2.60.40.10">
    <property type="entry name" value="Immunoglobulins"/>
    <property type="match status" value="1"/>
</dbReference>
<organism evidence="2 3">
    <name type="scientific">Pseudoalteromonas holothuriae</name>
    <dbReference type="NCBI Taxonomy" id="2963714"/>
    <lineage>
        <taxon>Bacteria</taxon>
        <taxon>Pseudomonadati</taxon>
        <taxon>Pseudomonadota</taxon>
        <taxon>Gammaproteobacteria</taxon>
        <taxon>Alteromonadales</taxon>
        <taxon>Pseudoalteromonadaceae</taxon>
        <taxon>Pseudoalteromonas</taxon>
    </lineage>
</organism>
<evidence type="ECO:0000313" key="2">
    <source>
        <dbReference type="EMBL" id="CAH9064544.1"/>
    </source>
</evidence>
<name>A0ABN8UPB5_9GAMM</name>
<gene>
    <name evidence="2" type="ORF">PSECIP111951_03157</name>
</gene>
<proteinExistence type="predicted"/>
<dbReference type="Proteomes" id="UP001152485">
    <property type="component" value="Unassembled WGS sequence"/>
</dbReference>
<keyword evidence="1" id="KW-0732">Signal</keyword>
<reference evidence="2 3" key="1">
    <citation type="submission" date="2022-07" db="EMBL/GenBank/DDBJ databases">
        <authorList>
            <person name="Criscuolo A."/>
        </authorList>
    </citation>
    <scope>NUCLEOTIDE SEQUENCE [LARGE SCALE GENOMIC DNA]</scope>
    <source>
        <strain evidence="3">CIP 111951</strain>
    </source>
</reference>
<evidence type="ECO:0000256" key="1">
    <source>
        <dbReference type="SAM" id="SignalP"/>
    </source>
</evidence>
<comment type="caution">
    <text evidence="2">The sequence shown here is derived from an EMBL/GenBank/DDBJ whole genome shotgun (WGS) entry which is preliminary data.</text>
</comment>
<accession>A0ABN8UPB5</accession>
<dbReference type="RefSeq" id="WP_261594452.1">
    <property type="nucleotide sequence ID" value="NZ_CAMAPD010000017.1"/>
</dbReference>
<protein>
    <submittedName>
        <fullName evidence="2">Uncharacterized protein</fullName>
    </submittedName>
</protein>
<sequence>MKYLLSVLCALLFSSISLALHAMPAKHSPLTMTSEFDYNGLIIEPNGSGYFGYQSFSNTSEVTLYPKNGNTATWTLTLRYSNGKPATGVNVNISSQPSWLTAPSWRHKNAMAARFPRSSQSKVKLRIDQGIFRLKAPFSPSSAVTDSQGQVKVTINNFHSCGNSNQPGADLLTANAAGQQLKVTVKCAVSGLVNIPDRASQGLTTAGLVGRHINPALLTAMQNLGTAWKNVSSKPAGMPNYLTITGATMRWGGINPPHFTHKFGGTLDIRPIGTKSGPVSVGDAHYHRGATQAIVNALVQMGATKIIFADNLKGVTDVKANHKNHLHVSFLTEPLEPWLSTDETVLDDEGLPLIDYSNSYEVSHFIPQVKTLQTTDFNLNFVAPK</sequence>
<dbReference type="EMBL" id="CAMAPD010000017">
    <property type="protein sequence ID" value="CAH9064544.1"/>
    <property type="molecule type" value="Genomic_DNA"/>
</dbReference>
<feature type="signal peptide" evidence="1">
    <location>
        <begin position="1"/>
        <end position="19"/>
    </location>
</feature>
<feature type="chain" id="PRO_5045863153" evidence="1">
    <location>
        <begin position="20"/>
        <end position="385"/>
    </location>
</feature>
<evidence type="ECO:0000313" key="3">
    <source>
        <dbReference type="Proteomes" id="UP001152485"/>
    </source>
</evidence>
<dbReference type="InterPro" id="IPR013783">
    <property type="entry name" value="Ig-like_fold"/>
</dbReference>